<keyword evidence="3" id="KW-1185">Reference proteome</keyword>
<feature type="chain" id="PRO_5045403287" evidence="1">
    <location>
        <begin position="35"/>
        <end position="121"/>
    </location>
</feature>
<evidence type="ECO:0000313" key="3">
    <source>
        <dbReference type="Proteomes" id="UP000730482"/>
    </source>
</evidence>
<comment type="caution">
    <text evidence="2">The sequence shown here is derived from an EMBL/GenBank/DDBJ whole genome shotgun (WGS) entry which is preliminary data.</text>
</comment>
<sequence>MKNSLSVRRFGAATALTALTLVGGGVAMASTASASTVAATSVSASASAEAVVTPDGDATGCYSVLYNFDELTTSTKLVCVTTAVAAVVNASAAYGHCVFTMSGLGVNSRVAVAACTFAAFN</sequence>
<gene>
    <name evidence="2" type="ORF">KGQ19_29140</name>
</gene>
<dbReference type="InterPro" id="IPR006311">
    <property type="entry name" value="TAT_signal"/>
</dbReference>
<dbReference type="EMBL" id="JAAFYZ010000121">
    <property type="protein sequence ID" value="MBS2550945.1"/>
    <property type="molecule type" value="Genomic_DNA"/>
</dbReference>
<accession>A0ABS5KY66</accession>
<organism evidence="2 3">
    <name type="scientific">Catenulispora pinistramenti</name>
    <dbReference type="NCBI Taxonomy" id="2705254"/>
    <lineage>
        <taxon>Bacteria</taxon>
        <taxon>Bacillati</taxon>
        <taxon>Actinomycetota</taxon>
        <taxon>Actinomycetes</taxon>
        <taxon>Catenulisporales</taxon>
        <taxon>Catenulisporaceae</taxon>
        <taxon>Catenulispora</taxon>
    </lineage>
</organism>
<keyword evidence="1" id="KW-0732">Signal</keyword>
<feature type="signal peptide" evidence="1">
    <location>
        <begin position="1"/>
        <end position="34"/>
    </location>
</feature>
<dbReference type="PROSITE" id="PS51318">
    <property type="entry name" value="TAT"/>
    <property type="match status" value="1"/>
</dbReference>
<dbReference type="Proteomes" id="UP000730482">
    <property type="component" value="Unassembled WGS sequence"/>
</dbReference>
<name>A0ABS5KY66_9ACTN</name>
<evidence type="ECO:0000256" key="1">
    <source>
        <dbReference type="SAM" id="SignalP"/>
    </source>
</evidence>
<dbReference type="RefSeq" id="WP_212014745.1">
    <property type="nucleotide sequence ID" value="NZ_JAAFYZ010000121.1"/>
</dbReference>
<protein>
    <submittedName>
        <fullName evidence="2">Uncharacterized protein</fullName>
    </submittedName>
</protein>
<evidence type="ECO:0000313" key="2">
    <source>
        <dbReference type="EMBL" id="MBS2550945.1"/>
    </source>
</evidence>
<reference evidence="2 3" key="1">
    <citation type="submission" date="2020-02" db="EMBL/GenBank/DDBJ databases">
        <title>Acidophilic actinobacteria isolated from forest soil.</title>
        <authorList>
            <person name="Golinska P."/>
        </authorList>
    </citation>
    <scope>NUCLEOTIDE SEQUENCE [LARGE SCALE GENOMIC DNA]</scope>
    <source>
        <strain evidence="2 3">NL8</strain>
    </source>
</reference>
<proteinExistence type="predicted"/>